<dbReference type="eggNOG" id="COG0719">
    <property type="taxonomic scope" value="Bacteria"/>
</dbReference>
<evidence type="ECO:0000313" key="3">
    <source>
        <dbReference type="Proteomes" id="UP000030066"/>
    </source>
</evidence>
<protein>
    <submittedName>
        <fullName evidence="2">SufBD protein</fullName>
    </submittedName>
</protein>
<accession>A0A097STC0</accession>
<dbReference type="SUPFAM" id="SSF101960">
    <property type="entry name" value="Stabilizer of iron transporter SufD"/>
    <property type="match status" value="1"/>
</dbReference>
<dbReference type="KEGG" id="mgj:MGM1_4680"/>
<dbReference type="InterPro" id="IPR037284">
    <property type="entry name" value="SUF_FeS_clus_asmbl_SufBD_sf"/>
</dbReference>
<sequence>MINLSSSEDIHTINFEIAEHQKLTLYYLCVSETNKHKLIFNFIHKSHSELNMFGKLFAGKEATIDCDAFIKVGPNDFHVISDQQINGFMFSDKANINVLPALYIDNNKIKATHAVNIGHIDKMKMFYLQTKGLDETEAINLLIENEISFLKQIKIIDENKNNIFIDTVFKRIKEMLI</sequence>
<feature type="domain" description="SUF system FeS cluster assembly SufBD core" evidence="1">
    <location>
        <begin position="44"/>
        <end position="144"/>
    </location>
</feature>
<keyword evidence="3" id="KW-1185">Reference proteome</keyword>
<evidence type="ECO:0000313" key="2">
    <source>
        <dbReference type="EMBL" id="AIV03834.1"/>
    </source>
</evidence>
<dbReference type="PANTHER" id="PTHR43575">
    <property type="entry name" value="PROTEIN ABCI7, CHLOROPLASTIC"/>
    <property type="match status" value="1"/>
</dbReference>
<dbReference type="PANTHER" id="PTHR43575:SF1">
    <property type="entry name" value="PROTEIN ABCI7, CHLOROPLASTIC"/>
    <property type="match status" value="1"/>
</dbReference>
<gene>
    <name evidence="2" type="ORF">MGM1_4680</name>
</gene>
<dbReference type="STRING" id="1318617.MGM1_4680"/>
<dbReference type="Pfam" id="PF01458">
    <property type="entry name" value="SUFBD_core"/>
    <property type="match status" value="1"/>
</dbReference>
<dbReference type="GO" id="GO:0016226">
    <property type="term" value="P:iron-sulfur cluster assembly"/>
    <property type="evidence" value="ECO:0007669"/>
    <property type="project" value="InterPro"/>
</dbReference>
<organism evidence="2 3">
    <name type="scientific">Candidatus Malacoplasma girerdii</name>
    <dbReference type="NCBI Taxonomy" id="1318617"/>
    <lineage>
        <taxon>Bacteria</taxon>
        <taxon>Bacillati</taxon>
        <taxon>Mycoplasmatota</taxon>
        <taxon>Mycoplasmoidales</taxon>
        <taxon>Mycoplasmoidaceae</taxon>
        <taxon>Malacoplasma</taxon>
    </lineage>
</organism>
<proteinExistence type="predicted"/>
<name>A0A097STC0_9BACT</name>
<reference evidence="2 3" key="1">
    <citation type="journal article" date="2014" name="PLoS ONE">
        <title>An emerging Mycoplasma associated with trichomoniasis, vaginal infection and disease.</title>
        <authorList>
            <consortium name="Vaginal Microbiome Consortium"/>
            <person name="Fettweis J.M."/>
            <person name="Serrano M.G."/>
            <person name="Huang B."/>
            <person name="Brooks J.P."/>
            <person name="Glascock A.L."/>
            <person name="Sheth N.U."/>
            <person name="Strauss J.F.III."/>
            <person name="Jefferson K.K."/>
            <person name="Buck G.A."/>
        </authorList>
    </citation>
    <scope>NUCLEOTIDE SEQUENCE [LARGE SCALE GENOMIC DNA]</scope>
    <source>
        <strain evidence="2 3">VCU_M1</strain>
    </source>
</reference>
<evidence type="ECO:0000259" key="1">
    <source>
        <dbReference type="Pfam" id="PF01458"/>
    </source>
</evidence>
<dbReference type="AlphaFoldDB" id="A0A097STC0"/>
<dbReference type="InterPro" id="IPR000825">
    <property type="entry name" value="SUF_FeS_clus_asmbl_SufBD_core"/>
</dbReference>
<dbReference type="Proteomes" id="UP000030066">
    <property type="component" value="Chromosome"/>
</dbReference>
<dbReference type="EMBL" id="CP007711">
    <property type="protein sequence ID" value="AIV03834.1"/>
    <property type="molecule type" value="Genomic_DNA"/>
</dbReference>
<dbReference type="HOGENOM" id="CLU_1515218_0_0_14"/>
<dbReference type="InterPro" id="IPR055346">
    <property type="entry name" value="Fe-S_cluster_assembly_SufBD"/>
</dbReference>